<dbReference type="GO" id="GO:0020037">
    <property type="term" value="F:heme binding"/>
    <property type="evidence" value="ECO:0007669"/>
    <property type="project" value="InterPro"/>
</dbReference>
<dbReference type="Gene3D" id="1.10.630.10">
    <property type="entry name" value="Cytochrome P450"/>
    <property type="match status" value="1"/>
</dbReference>
<dbReference type="SUPFAM" id="SSF48264">
    <property type="entry name" value="Cytochrome P450"/>
    <property type="match status" value="1"/>
</dbReference>
<proteinExistence type="inferred from homology"/>
<evidence type="ECO:0000256" key="11">
    <source>
        <dbReference type="SAM" id="SignalP"/>
    </source>
</evidence>
<keyword evidence="5 9" id="KW-0479">Metal-binding</keyword>
<dbReference type="InterPro" id="IPR002401">
    <property type="entry name" value="Cyt_P450_E_grp-I"/>
</dbReference>
<comment type="caution">
    <text evidence="12">The sequence shown here is derived from an EMBL/GenBank/DDBJ whole genome shotgun (WGS) entry which is preliminary data.</text>
</comment>
<keyword evidence="7 9" id="KW-0408">Iron</keyword>
<keyword evidence="6 10" id="KW-0560">Oxidoreductase</keyword>
<evidence type="ECO:0000313" key="13">
    <source>
        <dbReference type="Proteomes" id="UP000559027"/>
    </source>
</evidence>
<dbReference type="PROSITE" id="PS00086">
    <property type="entry name" value="CYTOCHROME_P450"/>
    <property type="match status" value="1"/>
</dbReference>
<evidence type="ECO:0000256" key="5">
    <source>
        <dbReference type="ARBA" id="ARBA00022723"/>
    </source>
</evidence>
<keyword evidence="8 10" id="KW-0503">Monooxygenase</keyword>
<comment type="similarity">
    <text evidence="3 10">Belongs to the cytochrome P450 family.</text>
</comment>
<dbReference type="PANTHER" id="PTHR46300:SF7">
    <property type="entry name" value="P450, PUTATIVE (EUROFUNG)-RELATED"/>
    <property type="match status" value="1"/>
</dbReference>
<sequence length="527" mass="60134">MAFMGLRDVIVLCLCLTAHFAYRRSVRRSLLLPPSLSGWPIVGNTFQLPLKYAYMFYQDLEKKLGSKIMYVEALGQPFIVINDARIASELLDKRSAIYSSRPRLPMFELIGGNQFFVLLPYGDEWRNQRRMFQQHFSKRSLPREQEKALEFTRKALLPNLYKTPQSFPEHIKEYVCGMALSMVYGLPIKRNHDPLFASFDDAFNAALVMATPGKYLVDIFPFLNYIPDWVPGIPFKRDSWWCREKLAKAFGEPFKVVQKNMEEDVASESFVSTSLERYKNDPDYEVSESYIRKAASQVYEGASGTTVVALKTFILAMLVHPELQRKAQEEVDSVVGQDRLPDFSQRSRLPYLTAILKEVLRWNPTVPSGVPHMTTAEDVYEGYYIPRGSMILPNTYAMLHDEEMFPNPKVFNPDRFIKDGVLVEDILDPMVTATFGFGRRACPGSHIALATFYIATASILSLFDISPELDENNNPIEVKPEFIDTGLTSEPSPFQCKFIPRSGKDAGGLLAGIWMSNIFDFSLYTEY</sequence>
<evidence type="ECO:0000256" key="4">
    <source>
        <dbReference type="ARBA" id="ARBA00022617"/>
    </source>
</evidence>
<accession>A0A8H5CTI1</accession>
<dbReference type="CDD" id="cd11065">
    <property type="entry name" value="CYP64-like"/>
    <property type="match status" value="1"/>
</dbReference>
<dbReference type="EMBL" id="JAACJO010000030">
    <property type="protein sequence ID" value="KAF5346778.1"/>
    <property type="molecule type" value="Genomic_DNA"/>
</dbReference>
<comment type="pathway">
    <text evidence="2">Secondary metabolite biosynthesis.</text>
</comment>
<dbReference type="InterPro" id="IPR017972">
    <property type="entry name" value="Cyt_P450_CS"/>
</dbReference>
<dbReference type="GO" id="GO:0005506">
    <property type="term" value="F:iron ion binding"/>
    <property type="evidence" value="ECO:0007669"/>
    <property type="project" value="InterPro"/>
</dbReference>
<evidence type="ECO:0000256" key="7">
    <source>
        <dbReference type="ARBA" id="ARBA00023004"/>
    </source>
</evidence>
<keyword evidence="11" id="KW-0732">Signal</keyword>
<evidence type="ECO:0000256" key="2">
    <source>
        <dbReference type="ARBA" id="ARBA00005179"/>
    </source>
</evidence>
<dbReference type="InterPro" id="IPR001128">
    <property type="entry name" value="Cyt_P450"/>
</dbReference>
<evidence type="ECO:0000313" key="12">
    <source>
        <dbReference type="EMBL" id="KAF5346778.1"/>
    </source>
</evidence>
<dbReference type="Proteomes" id="UP000559027">
    <property type="component" value="Unassembled WGS sequence"/>
</dbReference>
<dbReference type="GO" id="GO:0016705">
    <property type="term" value="F:oxidoreductase activity, acting on paired donors, with incorporation or reduction of molecular oxygen"/>
    <property type="evidence" value="ECO:0007669"/>
    <property type="project" value="InterPro"/>
</dbReference>
<evidence type="ECO:0000256" key="10">
    <source>
        <dbReference type="RuleBase" id="RU000461"/>
    </source>
</evidence>
<dbReference type="PRINTS" id="PR00385">
    <property type="entry name" value="P450"/>
</dbReference>
<dbReference type="PANTHER" id="PTHR46300">
    <property type="entry name" value="P450, PUTATIVE (EUROFUNG)-RELATED-RELATED"/>
    <property type="match status" value="1"/>
</dbReference>
<dbReference type="Pfam" id="PF00067">
    <property type="entry name" value="p450"/>
    <property type="match status" value="1"/>
</dbReference>
<dbReference type="InterPro" id="IPR050364">
    <property type="entry name" value="Cytochrome_P450_fung"/>
</dbReference>
<evidence type="ECO:0000256" key="3">
    <source>
        <dbReference type="ARBA" id="ARBA00010617"/>
    </source>
</evidence>
<keyword evidence="13" id="KW-1185">Reference proteome</keyword>
<comment type="cofactor">
    <cofactor evidence="1 9">
        <name>heme</name>
        <dbReference type="ChEBI" id="CHEBI:30413"/>
    </cofactor>
</comment>
<dbReference type="InterPro" id="IPR036396">
    <property type="entry name" value="Cyt_P450_sf"/>
</dbReference>
<dbReference type="GO" id="GO:0004497">
    <property type="term" value="F:monooxygenase activity"/>
    <property type="evidence" value="ECO:0007669"/>
    <property type="project" value="UniProtKB-KW"/>
</dbReference>
<evidence type="ECO:0000256" key="1">
    <source>
        <dbReference type="ARBA" id="ARBA00001971"/>
    </source>
</evidence>
<evidence type="ECO:0000256" key="8">
    <source>
        <dbReference type="ARBA" id="ARBA00023033"/>
    </source>
</evidence>
<dbReference type="OrthoDB" id="2966763at2759"/>
<feature type="chain" id="PRO_5034008850" description="Cytochrome P450" evidence="11">
    <location>
        <begin position="24"/>
        <end position="527"/>
    </location>
</feature>
<reference evidence="12 13" key="1">
    <citation type="journal article" date="2020" name="ISME J.">
        <title>Uncovering the hidden diversity of litter-decomposition mechanisms in mushroom-forming fungi.</title>
        <authorList>
            <person name="Floudas D."/>
            <person name="Bentzer J."/>
            <person name="Ahren D."/>
            <person name="Johansson T."/>
            <person name="Persson P."/>
            <person name="Tunlid A."/>
        </authorList>
    </citation>
    <scope>NUCLEOTIDE SEQUENCE [LARGE SCALE GENOMIC DNA]</scope>
    <source>
        <strain evidence="12 13">CBS 146.42</strain>
    </source>
</reference>
<keyword evidence="4 9" id="KW-0349">Heme</keyword>
<protein>
    <recommendedName>
        <fullName evidence="14">Cytochrome P450</fullName>
    </recommendedName>
</protein>
<evidence type="ECO:0008006" key="14">
    <source>
        <dbReference type="Google" id="ProtNLM"/>
    </source>
</evidence>
<feature type="binding site" description="axial binding residue" evidence="9">
    <location>
        <position position="442"/>
    </location>
    <ligand>
        <name>heme</name>
        <dbReference type="ChEBI" id="CHEBI:30413"/>
    </ligand>
    <ligandPart>
        <name>Fe</name>
        <dbReference type="ChEBI" id="CHEBI:18248"/>
    </ligandPart>
</feature>
<dbReference type="AlphaFoldDB" id="A0A8H5CTI1"/>
<feature type="signal peptide" evidence="11">
    <location>
        <begin position="1"/>
        <end position="23"/>
    </location>
</feature>
<organism evidence="12 13">
    <name type="scientific">Leucocoprinus leucothites</name>
    <dbReference type="NCBI Taxonomy" id="201217"/>
    <lineage>
        <taxon>Eukaryota</taxon>
        <taxon>Fungi</taxon>
        <taxon>Dikarya</taxon>
        <taxon>Basidiomycota</taxon>
        <taxon>Agaricomycotina</taxon>
        <taxon>Agaricomycetes</taxon>
        <taxon>Agaricomycetidae</taxon>
        <taxon>Agaricales</taxon>
        <taxon>Agaricineae</taxon>
        <taxon>Agaricaceae</taxon>
        <taxon>Leucocoprinus</taxon>
    </lineage>
</organism>
<dbReference type="PRINTS" id="PR00463">
    <property type="entry name" value="EP450I"/>
</dbReference>
<gene>
    <name evidence="12" type="ORF">D9756_010410</name>
</gene>
<evidence type="ECO:0000256" key="9">
    <source>
        <dbReference type="PIRSR" id="PIRSR602401-1"/>
    </source>
</evidence>
<name>A0A8H5CTI1_9AGAR</name>
<evidence type="ECO:0000256" key="6">
    <source>
        <dbReference type="ARBA" id="ARBA00023002"/>
    </source>
</evidence>